<gene>
    <name evidence="2" type="ORF">PSNMU_V1.4_AUG-EV-PASAV3_0070800</name>
</gene>
<feature type="domain" description="Complex 1 LYR protein" evidence="1">
    <location>
        <begin position="23"/>
        <end position="82"/>
    </location>
</feature>
<sequence length="110" mass="12938">MPPHVWIPKATAHAASRYASHRREALSLYREILRTARAFHWCDEEGRPWNERLRREARREFEAARHETDPLVLARLLVTGRDCVQQVQNKFNEADRAARDRIHRDSGARG</sequence>
<reference evidence="2 3" key="1">
    <citation type="submission" date="2019-01" db="EMBL/GenBank/DDBJ databases">
        <authorList>
            <person name="Ferrante I. M."/>
        </authorList>
    </citation>
    <scope>NUCLEOTIDE SEQUENCE [LARGE SCALE GENOMIC DNA]</scope>
    <source>
        <strain evidence="2 3">B856</strain>
    </source>
</reference>
<protein>
    <recommendedName>
        <fullName evidence="1">Complex 1 LYR protein domain-containing protein</fullName>
    </recommendedName>
</protein>
<keyword evidence="3" id="KW-1185">Reference proteome</keyword>
<organism evidence="2 3">
    <name type="scientific">Pseudo-nitzschia multistriata</name>
    <dbReference type="NCBI Taxonomy" id="183589"/>
    <lineage>
        <taxon>Eukaryota</taxon>
        <taxon>Sar</taxon>
        <taxon>Stramenopiles</taxon>
        <taxon>Ochrophyta</taxon>
        <taxon>Bacillariophyta</taxon>
        <taxon>Bacillariophyceae</taxon>
        <taxon>Bacillariophycidae</taxon>
        <taxon>Bacillariales</taxon>
        <taxon>Bacillariaceae</taxon>
        <taxon>Pseudo-nitzschia</taxon>
    </lineage>
</organism>
<dbReference type="EMBL" id="CAACVS010000264">
    <property type="protein sequence ID" value="VEU40203.1"/>
    <property type="molecule type" value="Genomic_DNA"/>
</dbReference>
<dbReference type="PANTHER" id="PTHR47484:SF1">
    <property type="entry name" value="COMPLEX 1 PROTEIN CONTAINING PROTEIN, EXPRESSED"/>
    <property type="match status" value="1"/>
</dbReference>
<dbReference type="PANTHER" id="PTHR47484">
    <property type="entry name" value="COMPLEX 1 PROTEIN CONTAINING PROTEIN, EXPRESSED"/>
    <property type="match status" value="1"/>
</dbReference>
<evidence type="ECO:0000259" key="1">
    <source>
        <dbReference type="Pfam" id="PF05347"/>
    </source>
</evidence>
<proteinExistence type="predicted"/>
<dbReference type="Proteomes" id="UP000291116">
    <property type="component" value="Unassembled WGS sequence"/>
</dbReference>
<dbReference type="AlphaFoldDB" id="A0A448ZDT5"/>
<dbReference type="InterPro" id="IPR008011">
    <property type="entry name" value="Complex1_LYR_dom"/>
</dbReference>
<dbReference type="Pfam" id="PF05347">
    <property type="entry name" value="Complex1_LYR"/>
    <property type="match status" value="1"/>
</dbReference>
<name>A0A448ZDT5_9STRA</name>
<accession>A0A448ZDT5</accession>
<evidence type="ECO:0000313" key="2">
    <source>
        <dbReference type="EMBL" id="VEU40203.1"/>
    </source>
</evidence>
<evidence type="ECO:0000313" key="3">
    <source>
        <dbReference type="Proteomes" id="UP000291116"/>
    </source>
</evidence>